<comment type="caution">
    <text evidence="1">The sequence shown here is derived from an EMBL/GenBank/DDBJ whole genome shotgun (WGS) entry which is preliminary data.</text>
</comment>
<organism evidence="1 2">
    <name type="scientific">Exiguobacterium chiriqhucha RW-2</name>
    <dbReference type="NCBI Taxonomy" id="1345023"/>
    <lineage>
        <taxon>Bacteria</taxon>
        <taxon>Bacillati</taxon>
        <taxon>Bacillota</taxon>
        <taxon>Bacilli</taxon>
        <taxon>Bacillales</taxon>
        <taxon>Bacillales Family XII. Incertae Sedis</taxon>
        <taxon>Exiguobacterium</taxon>
    </lineage>
</organism>
<protein>
    <submittedName>
        <fullName evidence="1">Uncharacterized protein</fullName>
    </submittedName>
</protein>
<dbReference type="eggNOG" id="COG4726">
    <property type="taxonomic scope" value="Bacteria"/>
</dbReference>
<dbReference type="OrthoDB" id="2349072at2"/>
<dbReference type="AlphaFoldDB" id="U1LVJ8"/>
<dbReference type="Proteomes" id="UP000016464">
    <property type="component" value="Unassembled WGS sequence"/>
</dbReference>
<name>U1LVJ8_9BACL</name>
<dbReference type="STRING" id="1385984.GCA_000702565_02080"/>
<keyword evidence="2" id="KW-1185">Reference proteome</keyword>
<dbReference type="PATRIC" id="fig|1345023.5.peg.1700"/>
<dbReference type="EMBL" id="ATCL01000020">
    <property type="protein sequence ID" value="ERG66232.1"/>
    <property type="molecule type" value="Genomic_DNA"/>
</dbReference>
<reference evidence="1 2" key="1">
    <citation type="journal article" date="2013" name="Genome Announc.">
        <title>Draft Genome Sequence of Exiguobacterium pavilionensis Strain RW-2, with Wide Thermal, Salinity, and pH Tolerance, Isolated from Modern Freshwater Microbialites.</title>
        <authorList>
            <person name="White R.A.III."/>
            <person name="Grassa C.J."/>
            <person name="Suttle C.A."/>
        </authorList>
    </citation>
    <scope>NUCLEOTIDE SEQUENCE [LARGE SCALE GENOMIC DNA]</scope>
    <source>
        <strain evidence="1 2">RW-2</strain>
    </source>
</reference>
<sequence length="560" mass="61365">MKQDERGYVLILVLVTMAALAVLSLAAIQVNLATNKQTNLRVDETQLDTDVKGVLDVLVADLRATFPLHDANVVQPYMENEQLFQSKVETVLKQDTLYAGTRQSGDNDIRYSITRSTADQANAPFTTVLTLTATGTTKAKPEQPMQTSSYSQEVYVTALPSFLYYVLGSDDTLTVNGPPKIEGNLFAGTRLSLERDAKYQLKDQINTLNNSASSRFYLDGRIDLGNGATCDGCETPNYFTNSTTPGVNHEPEIGPVESSFSNFNYDYSVVQYVNRFMGSLADIPYNSNPADEIFAKSNITRTNEPFIEQIYRPVNSNKPELLKTNLIDQGKLDAITGMQIVRLHPEAIANYTGKDGISIVISKSIASKTTPLLLDGDVTIDSLNEITISRPLIINGDLTIRGKVAFNTTVYALGDTYIDGADLLPATAGGNDSSLVLLSKGKILLNRINEFQNTSSTLQAFMYSASTEPTRLYAVGSIINMKGGLYSKGPLEVNTFRGTFKSLPEQANKQASFAPGNVDAYAEVDKSRLVMEYNEGVFRQITTLPVTNQLQLFVGQQLKQ</sequence>
<accession>U1LVJ8</accession>
<evidence type="ECO:0000313" key="2">
    <source>
        <dbReference type="Proteomes" id="UP000016464"/>
    </source>
</evidence>
<proteinExistence type="predicted"/>
<dbReference type="RefSeq" id="WP_021066860.1">
    <property type="nucleotide sequence ID" value="NZ_ATCL01000020.1"/>
</dbReference>
<evidence type="ECO:0000313" key="1">
    <source>
        <dbReference type="EMBL" id="ERG66232.1"/>
    </source>
</evidence>
<gene>
    <name evidence="1" type="ORF">M467_02965</name>
</gene>